<dbReference type="InterPro" id="IPR053135">
    <property type="entry name" value="AKR2_Oxidoreductase"/>
</dbReference>
<dbReference type="Proteomes" id="UP000596857">
    <property type="component" value="Unassembled WGS sequence"/>
</dbReference>
<dbReference type="InterPro" id="IPR036812">
    <property type="entry name" value="NAD(P)_OxRdtase_dom_sf"/>
</dbReference>
<dbReference type="InterPro" id="IPR023210">
    <property type="entry name" value="NADP_OxRdtase_dom"/>
</dbReference>
<proteinExistence type="predicted"/>
<dbReference type="CDD" id="cd19097">
    <property type="entry name" value="AKR_unchar"/>
    <property type="match status" value="1"/>
</dbReference>
<dbReference type="PANTHER" id="PTHR43312:SF1">
    <property type="entry name" value="NADP-DEPENDENT OXIDOREDUCTASE DOMAIN-CONTAINING PROTEIN"/>
    <property type="match status" value="1"/>
</dbReference>
<feature type="domain" description="NADP-dependent oxidoreductase" evidence="1">
    <location>
        <begin position="14"/>
        <end position="292"/>
    </location>
</feature>
<evidence type="ECO:0000313" key="2">
    <source>
        <dbReference type="EMBL" id="NOU84053.1"/>
    </source>
</evidence>
<dbReference type="EMBL" id="WHOB01000097">
    <property type="protein sequence ID" value="NOU84053.1"/>
    <property type="molecule type" value="Genomic_DNA"/>
</dbReference>
<evidence type="ECO:0000313" key="3">
    <source>
        <dbReference type="Proteomes" id="UP000596857"/>
    </source>
</evidence>
<evidence type="ECO:0000259" key="1">
    <source>
        <dbReference type="Pfam" id="PF00248"/>
    </source>
</evidence>
<dbReference type="Gene3D" id="3.20.20.100">
    <property type="entry name" value="NADP-dependent oxidoreductase domain"/>
    <property type="match status" value="1"/>
</dbReference>
<keyword evidence="3" id="KW-1185">Reference proteome</keyword>
<dbReference type="Pfam" id="PF00248">
    <property type="entry name" value="Aldo_ket_red"/>
    <property type="match status" value="1"/>
</dbReference>
<dbReference type="PRINTS" id="PR00069">
    <property type="entry name" value="ALDKETRDTASE"/>
</dbReference>
<reference evidence="2 3" key="1">
    <citation type="submission" date="2019-10" db="EMBL/GenBank/DDBJ databases">
        <title>Description of Paenibacillus terricola sp. nov.</title>
        <authorList>
            <person name="Carlier A."/>
            <person name="Qi S."/>
        </authorList>
    </citation>
    <scope>NUCLEOTIDE SEQUENCE [LARGE SCALE GENOMIC DNA]</scope>
    <source>
        <strain evidence="2 3">LMG 31459</strain>
    </source>
</reference>
<protein>
    <submittedName>
        <fullName evidence="2">Aldo/keto reductase</fullName>
    </submittedName>
</protein>
<comment type="caution">
    <text evidence="2">The sequence shown here is derived from an EMBL/GenBank/DDBJ whole genome shotgun (WGS) entry which is preliminary data.</text>
</comment>
<dbReference type="SUPFAM" id="SSF51430">
    <property type="entry name" value="NAD(P)-linked oxidoreductase"/>
    <property type="match status" value="1"/>
</dbReference>
<sequence>MNYVRLRMMNNKTRLMLGTAQLGGNYGIANAEANLTVQSSRQLINYAISAGIGYLDTAPGYGDSETIIGGCLGDFNPKTRPAVVTKLPSVQRLGLKTEEERRSFVYSSVMSSLDRLKLAALDVCLLHDPLDMSAYKGGIIEILNELKQKQMIRRIGVSVYDPQEVETFLSLEGVDSIQIPVNLFDQRLIRNGMLNRLSEKGTEIFARSVYLQGLLLMDPEKLPDKLKQAEAPLNLLLKYCEDTGISIKELCFLFVRDLPGLTGIVVGCETVEQLEENLKWMSLPPLKQKIMKEAGGLFAELSLQIIDPRRWK</sequence>
<organism evidence="2 3">
    <name type="scientific">Paenibacillus phytohabitans</name>
    <dbReference type="NCBI Taxonomy" id="2654978"/>
    <lineage>
        <taxon>Bacteria</taxon>
        <taxon>Bacillati</taxon>
        <taxon>Bacillota</taxon>
        <taxon>Bacilli</taxon>
        <taxon>Bacillales</taxon>
        <taxon>Paenibacillaceae</taxon>
        <taxon>Paenibacillus</taxon>
    </lineage>
</organism>
<dbReference type="PANTHER" id="PTHR43312">
    <property type="entry name" value="D-THREO-ALDOSE 1-DEHYDROGENASE"/>
    <property type="match status" value="1"/>
</dbReference>
<dbReference type="InterPro" id="IPR020471">
    <property type="entry name" value="AKR"/>
</dbReference>
<name>A0ABX1YWA6_9BACL</name>
<accession>A0ABX1YWA6</accession>
<gene>
    <name evidence="2" type="ORF">GC101_34925</name>
</gene>